<feature type="transmembrane region" description="Helical" evidence="7">
    <location>
        <begin position="246"/>
        <end position="270"/>
    </location>
</feature>
<feature type="domain" description="ABC transmembrane type-1" evidence="8">
    <location>
        <begin position="74"/>
        <end position="267"/>
    </location>
</feature>
<evidence type="ECO:0000256" key="3">
    <source>
        <dbReference type="ARBA" id="ARBA00022475"/>
    </source>
</evidence>
<feature type="transmembrane region" description="Helical" evidence="7">
    <location>
        <begin position="113"/>
        <end position="133"/>
    </location>
</feature>
<keyword evidence="3" id="KW-1003">Cell membrane</keyword>
<protein>
    <submittedName>
        <fullName evidence="9">ABC transporter permease</fullName>
    </submittedName>
</protein>
<proteinExistence type="inferred from homology"/>
<dbReference type="InterPro" id="IPR035906">
    <property type="entry name" value="MetI-like_sf"/>
</dbReference>
<organism evidence="9 10">
    <name type="scientific">Candidatus Pullichristensenella stercorigallinarum</name>
    <dbReference type="NCBI Taxonomy" id="2840909"/>
    <lineage>
        <taxon>Bacteria</taxon>
        <taxon>Bacillati</taxon>
        <taxon>Bacillota</taxon>
        <taxon>Clostridia</taxon>
        <taxon>Candidatus Pullichristensenella</taxon>
    </lineage>
</organism>
<dbReference type="PROSITE" id="PS50928">
    <property type="entry name" value="ABC_TM1"/>
    <property type="match status" value="1"/>
</dbReference>
<evidence type="ECO:0000256" key="2">
    <source>
        <dbReference type="ARBA" id="ARBA00022448"/>
    </source>
</evidence>
<keyword evidence="5 7" id="KW-1133">Transmembrane helix</keyword>
<comment type="similarity">
    <text evidence="7">Belongs to the binding-protein-dependent transport system permease family.</text>
</comment>
<dbReference type="Proteomes" id="UP000824260">
    <property type="component" value="Unassembled WGS sequence"/>
</dbReference>
<dbReference type="GO" id="GO:0005886">
    <property type="term" value="C:plasma membrane"/>
    <property type="evidence" value="ECO:0007669"/>
    <property type="project" value="UniProtKB-SubCell"/>
</dbReference>
<evidence type="ECO:0000256" key="7">
    <source>
        <dbReference type="RuleBase" id="RU363032"/>
    </source>
</evidence>
<reference evidence="9" key="2">
    <citation type="journal article" date="2021" name="PeerJ">
        <title>Extensive microbial diversity within the chicken gut microbiome revealed by metagenomics and culture.</title>
        <authorList>
            <person name="Gilroy R."/>
            <person name="Ravi A."/>
            <person name="Getino M."/>
            <person name="Pursley I."/>
            <person name="Horton D.L."/>
            <person name="Alikhan N.F."/>
            <person name="Baker D."/>
            <person name="Gharbi K."/>
            <person name="Hall N."/>
            <person name="Watson M."/>
            <person name="Adriaenssens E.M."/>
            <person name="Foster-Nyarko E."/>
            <person name="Jarju S."/>
            <person name="Secka A."/>
            <person name="Antonio M."/>
            <person name="Oren A."/>
            <person name="Chaudhuri R.R."/>
            <person name="La Ragione R."/>
            <person name="Hildebrand F."/>
            <person name="Pallen M.J."/>
        </authorList>
    </citation>
    <scope>NUCLEOTIDE SEQUENCE</scope>
    <source>
        <strain evidence="9">ChiSjej6B24-2974</strain>
    </source>
</reference>
<evidence type="ECO:0000256" key="6">
    <source>
        <dbReference type="ARBA" id="ARBA00023136"/>
    </source>
</evidence>
<evidence type="ECO:0000256" key="1">
    <source>
        <dbReference type="ARBA" id="ARBA00004651"/>
    </source>
</evidence>
<dbReference type="CDD" id="cd06261">
    <property type="entry name" value="TM_PBP2"/>
    <property type="match status" value="1"/>
</dbReference>
<keyword evidence="4 7" id="KW-0812">Transmembrane</keyword>
<dbReference type="EMBL" id="DVFZ01000100">
    <property type="protein sequence ID" value="HIQ83444.1"/>
    <property type="molecule type" value="Genomic_DNA"/>
</dbReference>
<feature type="transmembrane region" description="Helical" evidence="7">
    <location>
        <begin position="78"/>
        <end position="101"/>
    </location>
</feature>
<feature type="transmembrane region" description="Helical" evidence="7">
    <location>
        <begin position="187"/>
        <end position="208"/>
    </location>
</feature>
<dbReference type="InterPro" id="IPR050366">
    <property type="entry name" value="BP-dependent_transpt_permease"/>
</dbReference>
<dbReference type="Pfam" id="PF00528">
    <property type="entry name" value="BPD_transp_1"/>
    <property type="match status" value="1"/>
</dbReference>
<dbReference type="PANTHER" id="PTHR43386:SF1">
    <property type="entry name" value="D,D-DIPEPTIDE TRANSPORT SYSTEM PERMEASE PROTEIN DDPC-RELATED"/>
    <property type="match status" value="1"/>
</dbReference>
<dbReference type="InterPro" id="IPR000515">
    <property type="entry name" value="MetI-like"/>
</dbReference>
<evidence type="ECO:0000259" key="8">
    <source>
        <dbReference type="PROSITE" id="PS50928"/>
    </source>
</evidence>
<comment type="subcellular location">
    <subcellularLocation>
        <location evidence="1 7">Cell membrane</location>
        <topology evidence="1 7">Multi-pass membrane protein</topology>
    </subcellularLocation>
</comment>
<keyword evidence="6 7" id="KW-0472">Membrane</keyword>
<keyword evidence="2 7" id="KW-0813">Transport</keyword>
<evidence type="ECO:0000256" key="5">
    <source>
        <dbReference type="ARBA" id="ARBA00022989"/>
    </source>
</evidence>
<gene>
    <name evidence="9" type="ORF">IAA52_10135</name>
</gene>
<accession>A0A9D0ZQ73</accession>
<sequence>MNQRTFLQSFVRNKLGMVGLFVVLVIVLVGICAPLITPKPTGYGSEILMPPSREHPFGTDNLGLDIFGEIVWGARASVYVSAIAVCFAAALGLPLGLISGYFGGRIGGVIDSLIEIFMTLPMMALTIVIAAVAGSSVTNVAIAIGVTSWPSLARVTRNATMRVAEMPFIEVSRCLGLSRRTILGKHVLINVIGPVMVNLTLVMATAVLSESGLSFLGLGDPNTWSWGLILKKAWDTGALVKSPNPIWWWTFPSLAIMLYVVCFNILGNAINDTLNPKAR</sequence>
<evidence type="ECO:0000313" key="9">
    <source>
        <dbReference type="EMBL" id="HIQ83444.1"/>
    </source>
</evidence>
<dbReference type="SUPFAM" id="SSF161098">
    <property type="entry name" value="MetI-like"/>
    <property type="match status" value="1"/>
</dbReference>
<dbReference type="Pfam" id="PF12911">
    <property type="entry name" value="OppC_N"/>
    <property type="match status" value="1"/>
</dbReference>
<evidence type="ECO:0000256" key="4">
    <source>
        <dbReference type="ARBA" id="ARBA00022692"/>
    </source>
</evidence>
<dbReference type="AlphaFoldDB" id="A0A9D0ZQ73"/>
<dbReference type="PANTHER" id="PTHR43386">
    <property type="entry name" value="OLIGOPEPTIDE TRANSPORT SYSTEM PERMEASE PROTEIN APPC"/>
    <property type="match status" value="1"/>
</dbReference>
<comment type="caution">
    <text evidence="9">The sequence shown here is derived from an EMBL/GenBank/DDBJ whole genome shotgun (WGS) entry which is preliminary data.</text>
</comment>
<dbReference type="InterPro" id="IPR025966">
    <property type="entry name" value="OppC_N"/>
</dbReference>
<name>A0A9D0ZQ73_9FIRM</name>
<reference evidence="9" key="1">
    <citation type="submission" date="2020-10" db="EMBL/GenBank/DDBJ databases">
        <authorList>
            <person name="Gilroy R."/>
        </authorList>
    </citation>
    <scope>NUCLEOTIDE SEQUENCE</scope>
    <source>
        <strain evidence="9">ChiSjej6B24-2974</strain>
    </source>
</reference>
<feature type="transmembrane region" description="Helical" evidence="7">
    <location>
        <begin position="15"/>
        <end position="36"/>
    </location>
</feature>
<dbReference type="Gene3D" id="1.10.3720.10">
    <property type="entry name" value="MetI-like"/>
    <property type="match status" value="1"/>
</dbReference>
<dbReference type="GO" id="GO:0055085">
    <property type="term" value="P:transmembrane transport"/>
    <property type="evidence" value="ECO:0007669"/>
    <property type="project" value="InterPro"/>
</dbReference>
<evidence type="ECO:0000313" key="10">
    <source>
        <dbReference type="Proteomes" id="UP000824260"/>
    </source>
</evidence>